<organism evidence="1 2">
    <name type="scientific">Methylobacterium hispanicum</name>
    <dbReference type="NCBI Taxonomy" id="270350"/>
    <lineage>
        <taxon>Bacteria</taxon>
        <taxon>Pseudomonadati</taxon>
        <taxon>Pseudomonadota</taxon>
        <taxon>Alphaproteobacteria</taxon>
        <taxon>Hyphomicrobiales</taxon>
        <taxon>Methylobacteriaceae</taxon>
        <taxon>Methylobacterium</taxon>
    </lineage>
</organism>
<keyword evidence="2" id="KW-1185">Reference proteome</keyword>
<accession>A0AAV4ZFR7</accession>
<evidence type="ECO:0008006" key="3">
    <source>
        <dbReference type="Google" id="ProtNLM"/>
    </source>
</evidence>
<dbReference type="RefSeq" id="WP_238229513.1">
    <property type="nucleotide sequence ID" value="NZ_BPQO01000002.1"/>
</dbReference>
<dbReference type="EMBL" id="BPQO01000002">
    <property type="protein sequence ID" value="GJD87261.1"/>
    <property type="molecule type" value="Genomic_DNA"/>
</dbReference>
<dbReference type="AlphaFoldDB" id="A0AAV4ZFR7"/>
<evidence type="ECO:0000313" key="2">
    <source>
        <dbReference type="Proteomes" id="UP001055247"/>
    </source>
</evidence>
<comment type="caution">
    <text evidence="1">The sequence shown here is derived from an EMBL/GenBank/DDBJ whole genome shotgun (WGS) entry which is preliminary data.</text>
</comment>
<evidence type="ECO:0000313" key="1">
    <source>
        <dbReference type="EMBL" id="GJD87261.1"/>
    </source>
</evidence>
<dbReference type="Proteomes" id="UP001055247">
    <property type="component" value="Unassembled WGS sequence"/>
</dbReference>
<proteinExistence type="predicted"/>
<gene>
    <name evidence="1" type="ORF">BHAOGJBA_0761</name>
</gene>
<sequence>MAVLSDLGSQPAVWEDSYVSAAGFEKYKRALAWAASEAGKNVATRMKEATAEVIDRPMPWIWRAWRYTRALSQDGDRALGAIQRASVSGFESQTQVLLTQARGPRASAGRGA</sequence>
<protein>
    <recommendedName>
        <fullName evidence="3">Transposase IS204/IS1001/IS1096/IS1165 DDE domain-containing protein</fullName>
    </recommendedName>
</protein>
<name>A0AAV4ZFR7_9HYPH</name>
<reference evidence="1" key="1">
    <citation type="journal article" date="2016" name="Front. Microbiol.">
        <title>Genome Sequence of the Piezophilic, Mesophilic Sulfate-Reducing Bacterium Desulfovibrio indicus J2T.</title>
        <authorList>
            <person name="Cao J."/>
            <person name="Maignien L."/>
            <person name="Shao Z."/>
            <person name="Alain K."/>
            <person name="Jebbar M."/>
        </authorList>
    </citation>
    <scope>NUCLEOTIDE SEQUENCE</scope>
    <source>
        <strain evidence="1">DSM 16372</strain>
    </source>
</reference>
<reference evidence="1" key="2">
    <citation type="submission" date="2021-08" db="EMBL/GenBank/DDBJ databases">
        <authorList>
            <person name="Tani A."/>
            <person name="Ola A."/>
            <person name="Ogura Y."/>
            <person name="Katsura K."/>
            <person name="Hayashi T."/>
        </authorList>
    </citation>
    <scope>NUCLEOTIDE SEQUENCE</scope>
    <source>
        <strain evidence="1">DSM 16372</strain>
    </source>
</reference>